<reference evidence="2" key="1">
    <citation type="journal article" date="2019" name="Int. J. Syst. Evol. Microbiol.">
        <title>The Global Catalogue of Microorganisms (GCM) 10K type strain sequencing project: providing services to taxonomists for standard genome sequencing and annotation.</title>
        <authorList>
            <consortium name="The Broad Institute Genomics Platform"/>
            <consortium name="The Broad Institute Genome Sequencing Center for Infectious Disease"/>
            <person name="Wu L."/>
            <person name="Ma J."/>
        </authorList>
    </citation>
    <scope>NUCLEOTIDE SEQUENCE [LARGE SCALE GENOMIC DNA]</scope>
    <source>
        <strain evidence="2">CGMCC 1.10188</strain>
    </source>
</reference>
<protein>
    <recommendedName>
        <fullName evidence="3">BFN domain-containing protein</fullName>
    </recommendedName>
</protein>
<proteinExistence type="predicted"/>
<name>A0ABQ1I9V3_9PROT</name>
<gene>
    <name evidence="1" type="ORF">GCM10011505_03170</name>
</gene>
<accession>A0ABQ1I9V3</accession>
<sequence length="235" mass="25226">MGNWRDQMDVSIANWRLPPVVPGVWRQPSLTEGMAILNTLCDAGHEGRISALVGLRVLVPRFLTDTILVEILLDTAGEGFALSVMFAMSADQVVHFDGTAAALDRLRAAGRVRIADDSDARAYLILHGNLVCGEAGPFLIVESKADAPSHISAPLIAAVLDRSLKPVVLKAVRANGAYLIEAVMCYDSTLFVVDLEVSPDGAVEMIDSEAIARGIPFRVHGFVSGFRVLHDPDSP</sequence>
<keyword evidence="2" id="KW-1185">Reference proteome</keyword>
<comment type="caution">
    <text evidence="1">The sequence shown here is derived from an EMBL/GenBank/DDBJ whole genome shotgun (WGS) entry which is preliminary data.</text>
</comment>
<dbReference type="Proteomes" id="UP000603352">
    <property type="component" value="Unassembled WGS sequence"/>
</dbReference>
<dbReference type="EMBL" id="BMDZ01000002">
    <property type="protein sequence ID" value="GGB25329.1"/>
    <property type="molecule type" value="Genomic_DNA"/>
</dbReference>
<organism evidence="1 2">
    <name type="scientific">Tistrella bauzanensis</name>
    <dbReference type="NCBI Taxonomy" id="657419"/>
    <lineage>
        <taxon>Bacteria</taxon>
        <taxon>Pseudomonadati</taxon>
        <taxon>Pseudomonadota</taxon>
        <taxon>Alphaproteobacteria</taxon>
        <taxon>Geminicoccales</taxon>
        <taxon>Geminicoccaceae</taxon>
        <taxon>Tistrella</taxon>
    </lineage>
</organism>
<evidence type="ECO:0008006" key="3">
    <source>
        <dbReference type="Google" id="ProtNLM"/>
    </source>
</evidence>
<evidence type="ECO:0000313" key="1">
    <source>
        <dbReference type="EMBL" id="GGB25329.1"/>
    </source>
</evidence>
<evidence type="ECO:0000313" key="2">
    <source>
        <dbReference type="Proteomes" id="UP000603352"/>
    </source>
</evidence>